<dbReference type="EMBL" id="KZ302121">
    <property type="protein sequence ID" value="PFH47299.1"/>
    <property type="molecule type" value="Genomic_DNA"/>
</dbReference>
<dbReference type="OrthoDB" id="3231772at2759"/>
<accession>A0A2A9N9N3</accession>
<evidence type="ECO:0000313" key="1">
    <source>
        <dbReference type="EMBL" id="PFH47299.1"/>
    </source>
</evidence>
<gene>
    <name evidence="1" type="ORF">AMATHDRAFT_90610</name>
</gene>
<protein>
    <submittedName>
        <fullName evidence="1">Uncharacterized protein</fullName>
    </submittedName>
</protein>
<evidence type="ECO:0000313" key="2">
    <source>
        <dbReference type="Proteomes" id="UP000242287"/>
    </source>
</evidence>
<organism evidence="1 2">
    <name type="scientific">Amanita thiersii Skay4041</name>
    <dbReference type="NCBI Taxonomy" id="703135"/>
    <lineage>
        <taxon>Eukaryota</taxon>
        <taxon>Fungi</taxon>
        <taxon>Dikarya</taxon>
        <taxon>Basidiomycota</taxon>
        <taxon>Agaricomycotina</taxon>
        <taxon>Agaricomycetes</taxon>
        <taxon>Agaricomycetidae</taxon>
        <taxon>Agaricales</taxon>
        <taxon>Pluteineae</taxon>
        <taxon>Amanitaceae</taxon>
        <taxon>Amanita</taxon>
    </lineage>
</organism>
<proteinExistence type="predicted"/>
<dbReference type="Proteomes" id="UP000242287">
    <property type="component" value="Unassembled WGS sequence"/>
</dbReference>
<feature type="non-terminal residue" evidence="1">
    <location>
        <position position="1"/>
    </location>
</feature>
<feature type="non-terminal residue" evidence="1">
    <location>
        <position position="90"/>
    </location>
</feature>
<name>A0A2A9N9N3_9AGAR</name>
<reference evidence="1 2" key="1">
    <citation type="submission" date="2014-02" db="EMBL/GenBank/DDBJ databases">
        <title>Transposable element dynamics among asymbiotic and ectomycorrhizal Amanita fungi.</title>
        <authorList>
            <consortium name="DOE Joint Genome Institute"/>
            <person name="Hess J."/>
            <person name="Skrede I."/>
            <person name="Wolfe B."/>
            <person name="LaButti K."/>
            <person name="Ohm R.A."/>
            <person name="Grigoriev I.V."/>
            <person name="Pringle A."/>
        </authorList>
    </citation>
    <scope>NUCLEOTIDE SEQUENCE [LARGE SCALE GENOMIC DNA]</scope>
    <source>
        <strain evidence="1 2">SKay4041</strain>
    </source>
</reference>
<dbReference type="AlphaFoldDB" id="A0A2A9N9N3"/>
<keyword evidence="2" id="KW-1185">Reference proteome</keyword>
<sequence length="90" mass="10381">YFALAKIRGEVRLVQIALSTPPSSLTLVDVKIFKHEWTTIFRYVEDVTLHPNDIKVFEEISEQSIKYEESTGVAFLAPEMVDRLRRLSTP</sequence>